<dbReference type="RefSeq" id="WP_337795184.1">
    <property type="nucleotide sequence ID" value="NZ_JACCAB010000001.1"/>
</dbReference>
<comment type="caution">
    <text evidence="1">The sequence shown here is derived from an EMBL/GenBank/DDBJ whole genome shotgun (WGS) entry which is preliminary data.</text>
</comment>
<name>A0A852WNF9_9MICO</name>
<organism evidence="1 2">
    <name type="scientific">Pedococcus badiiscoriae</name>
    <dbReference type="NCBI Taxonomy" id="642776"/>
    <lineage>
        <taxon>Bacteria</taxon>
        <taxon>Bacillati</taxon>
        <taxon>Actinomycetota</taxon>
        <taxon>Actinomycetes</taxon>
        <taxon>Micrococcales</taxon>
        <taxon>Intrasporangiaceae</taxon>
        <taxon>Pedococcus</taxon>
    </lineage>
</organism>
<gene>
    <name evidence="1" type="ORF">BJ986_002252</name>
</gene>
<dbReference type="Proteomes" id="UP000573599">
    <property type="component" value="Unassembled WGS sequence"/>
</dbReference>
<accession>A0A852WNF9</accession>
<dbReference type="Gene3D" id="3.40.50.300">
    <property type="entry name" value="P-loop containing nucleotide triphosphate hydrolases"/>
    <property type="match status" value="1"/>
</dbReference>
<dbReference type="SUPFAM" id="SSF52540">
    <property type="entry name" value="P-loop containing nucleoside triphosphate hydrolases"/>
    <property type="match status" value="1"/>
</dbReference>
<keyword evidence="2" id="KW-1185">Reference proteome</keyword>
<dbReference type="EMBL" id="JACCAB010000001">
    <property type="protein sequence ID" value="NYG07765.1"/>
    <property type="molecule type" value="Genomic_DNA"/>
</dbReference>
<reference evidence="1 2" key="1">
    <citation type="submission" date="2020-07" db="EMBL/GenBank/DDBJ databases">
        <title>Sequencing the genomes of 1000 actinobacteria strains.</title>
        <authorList>
            <person name="Klenk H.-P."/>
        </authorList>
    </citation>
    <scope>NUCLEOTIDE SEQUENCE [LARGE SCALE GENOMIC DNA]</scope>
    <source>
        <strain evidence="1 2">DSM 23987</strain>
    </source>
</reference>
<sequence length="200" mass="22252">MAGPPGIGVTSLLTQMAAHLVQTARVGMANDHMATHILRDRLLMAASSAGTDRTAVDRIEIASWIPIPDFRSDDPSWFGADYDVLIIDCLDEMLRPRAWPRGPVAVLTGRWLREMARRSNTALILTARGDRPPDDGRWSFEGAWQSHWARPVFDDIADVQLSLWESGESRVGLHATARGYGHIEGSLRPWMDGHLILHPD</sequence>
<dbReference type="AlphaFoldDB" id="A0A852WNF9"/>
<dbReference type="InterPro" id="IPR027417">
    <property type="entry name" value="P-loop_NTPase"/>
</dbReference>
<protein>
    <submittedName>
        <fullName evidence="1">Uncharacterized protein</fullName>
    </submittedName>
</protein>
<evidence type="ECO:0000313" key="1">
    <source>
        <dbReference type="EMBL" id="NYG07765.1"/>
    </source>
</evidence>
<proteinExistence type="predicted"/>
<evidence type="ECO:0000313" key="2">
    <source>
        <dbReference type="Proteomes" id="UP000573599"/>
    </source>
</evidence>